<gene>
    <name evidence="2" type="ORF">D0817_06625</name>
</gene>
<dbReference type="OrthoDB" id="1371587at2"/>
<reference evidence="3" key="1">
    <citation type="journal article" date="2019" name="Syst. Appl. Microbiol.">
        <title>Flavobacterium circumlabens sp. nov. and Flavobacterium cupreum sp. nov., two psychrotrophic species isolated from Antarctic environmental samples.</title>
        <authorList>
            <person name="Kralova S."/>
            <person name="Busse H.-J."/>
            <person name="Svec P."/>
            <person name="Maslanova I."/>
            <person name="Stankova E."/>
            <person name="Bartak M."/>
            <person name="Sedlacek I."/>
        </authorList>
    </citation>
    <scope>NUCLEOTIDE SEQUENCE [LARGE SCALE GENOMIC DNA]</scope>
    <source>
        <strain evidence="3">CCM 8825</strain>
    </source>
</reference>
<keyword evidence="1" id="KW-0812">Transmembrane</keyword>
<dbReference type="RefSeq" id="WP_127337596.1">
    <property type="nucleotide sequence ID" value="NZ_QWDM01000003.1"/>
</dbReference>
<dbReference type="EMBL" id="QWDM01000003">
    <property type="protein sequence ID" value="RUT71544.1"/>
    <property type="molecule type" value="Genomic_DNA"/>
</dbReference>
<protein>
    <submittedName>
        <fullName evidence="2">Uncharacterized protein</fullName>
    </submittedName>
</protein>
<dbReference type="AlphaFoldDB" id="A0A434AB27"/>
<organism evidence="2 3">
    <name type="scientific">Flavobacterium cupreum</name>
    <dbReference type="NCBI Taxonomy" id="2133766"/>
    <lineage>
        <taxon>Bacteria</taxon>
        <taxon>Pseudomonadati</taxon>
        <taxon>Bacteroidota</taxon>
        <taxon>Flavobacteriia</taxon>
        <taxon>Flavobacteriales</taxon>
        <taxon>Flavobacteriaceae</taxon>
        <taxon>Flavobacterium</taxon>
    </lineage>
</organism>
<proteinExistence type="predicted"/>
<keyword evidence="3" id="KW-1185">Reference proteome</keyword>
<evidence type="ECO:0000313" key="3">
    <source>
        <dbReference type="Proteomes" id="UP000288102"/>
    </source>
</evidence>
<feature type="transmembrane region" description="Helical" evidence="1">
    <location>
        <begin position="53"/>
        <end position="71"/>
    </location>
</feature>
<name>A0A434AB27_9FLAO</name>
<evidence type="ECO:0000313" key="2">
    <source>
        <dbReference type="EMBL" id="RUT71544.1"/>
    </source>
</evidence>
<feature type="transmembrane region" description="Helical" evidence="1">
    <location>
        <begin position="20"/>
        <end position="41"/>
    </location>
</feature>
<keyword evidence="1" id="KW-0472">Membrane</keyword>
<evidence type="ECO:0000256" key="1">
    <source>
        <dbReference type="SAM" id="Phobius"/>
    </source>
</evidence>
<sequence>MNELYNKLETYFQFEKADSIVISISKSILLIISGAYFGLFLKEINSEPAIYRFNHLIYAVIGVIICMYIEYRRLKKERNFPVSILEHLKASEELQNLRNLYSRKIKIYEYIDNSIQSLNSNTCPILGGSENDLCHQDLSSGLLGVLTDLVERPNYFLNIDETKFTVGVYLENIHDRNSKIGELQSSEKFFILRDDLEINDQFPESLFNMESEEEEYFQIQTAIMESKKFDKYLCKRLTLSTRNLTIICSPITNVCEDCPPDGVIFTIYTEEKQCSPDMENVFQIFGRIVSNGISKYNDCVRSSKNIKVEEKHDHKEVLGKN</sequence>
<dbReference type="Proteomes" id="UP000288102">
    <property type="component" value="Unassembled WGS sequence"/>
</dbReference>
<comment type="caution">
    <text evidence="2">The sequence shown here is derived from an EMBL/GenBank/DDBJ whole genome shotgun (WGS) entry which is preliminary data.</text>
</comment>
<accession>A0A434AB27</accession>
<keyword evidence="1" id="KW-1133">Transmembrane helix</keyword>